<organism evidence="2">
    <name type="scientific">Vigna angularis var. angularis</name>
    <dbReference type="NCBI Taxonomy" id="157739"/>
    <lineage>
        <taxon>Eukaryota</taxon>
        <taxon>Viridiplantae</taxon>
        <taxon>Streptophyta</taxon>
        <taxon>Embryophyta</taxon>
        <taxon>Tracheophyta</taxon>
        <taxon>Spermatophyta</taxon>
        <taxon>Magnoliopsida</taxon>
        <taxon>eudicotyledons</taxon>
        <taxon>Gunneridae</taxon>
        <taxon>Pentapetalae</taxon>
        <taxon>rosids</taxon>
        <taxon>fabids</taxon>
        <taxon>Fabales</taxon>
        <taxon>Fabaceae</taxon>
        <taxon>Papilionoideae</taxon>
        <taxon>50 kb inversion clade</taxon>
        <taxon>NPAAA clade</taxon>
        <taxon>indigoferoid/millettioid clade</taxon>
        <taxon>Phaseoleae</taxon>
        <taxon>Vigna</taxon>
    </lineage>
</organism>
<accession>A0A0S3TDW9</accession>
<gene>
    <name evidence="2" type="primary">Vigan.UMG021700</name>
    <name evidence="2" type="ORF">VIGAN_UM021700</name>
</gene>
<proteinExistence type="predicted"/>
<evidence type="ECO:0000313" key="2">
    <source>
        <dbReference type="EMBL" id="BAU03152.1"/>
    </source>
</evidence>
<keyword evidence="1" id="KW-0812">Transmembrane</keyword>
<name>A0A0S3TDW9_PHAAN</name>
<feature type="transmembrane region" description="Helical" evidence="1">
    <location>
        <begin position="31"/>
        <end position="55"/>
    </location>
</feature>
<keyword evidence="1" id="KW-0472">Membrane</keyword>
<dbReference type="EMBL" id="AP015098">
    <property type="protein sequence ID" value="BAU03152.1"/>
    <property type="molecule type" value="Genomic_DNA"/>
</dbReference>
<reference evidence="2" key="1">
    <citation type="journal article" date="2015" name="Sci. Rep.">
        <title>The power of single molecule real-time sequencing technology in the de novo assembly of a eukaryotic genome.</title>
        <authorList>
            <person name="Sakai H."/>
            <person name="Naito K."/>
            <person name="Ogiso-Tanaka E."/>
            <person name="Takahashi Y."/>
            <person name="Iseki K."/>
            <person name="Muto C."/>
            <person name="Satou K."/>
            <person name="Teruya K."/>
            <person name="Shiroma A."/>
            <person name="Shimoji M."/>
            <person name="Hirano T."/>
            <person name="Itoh T."/>
            <person name="Kaga A."/>
            <person name="Tomooka N."/>
        </authorList>
    </citation>
    <scope>NUCLEOTIDE SEQUENCE</scope>
</reference>
<sequence>MCHLLHLGAVGSFLHSNVSLSHIQPLSTLLAATSSIFISLNLQACCTVCNFLLLLCSPFSIPFSHGLLMLQLVWLSLAGRESSSSKAETLLSSWMLFFSNQP</sequence>
<keyword evidence="1" id="KW-1133">Transmembrane helix</keyword>
<evidence type="ECO:0000256" key="1">
    <source>
        <dbReference type="SAM" id="Phobius"/>
    </source>
</evidence>
<dbReference type="AlphaFoldDB" id="A0A0S3TDW9"/>
<protein>
    <submittedName>
        <fullName evidence="2">Uncharacterized protein</fullName>
    </submittedName>
</protein>